<evidence type="ECO:0000256" key="3">
    <source>
        <dbReference type="ARBA" id="ARBA00022461"/>
    </source>
</evidence>
<evidence type="ECO:0000256" key="2">
    <source>
        <dbReference type="ARBA" id="ARBA00022448"/>
    </source>
</evidence>
<name>A0A1S3ISD7_LINAN</name>
<keyword evidence="8" id="KW-0472">Membrane</keyword>
<evidence type="ECO:0000313" key="13">
    <source>
        <dbReference type="RefSeq" id="XP_013400449.1"/>
    </source>
</evidence>
<evidence type="ECO:0000256" key="4">
    <source>
        <dbReference type="ARBA" id="ARBA00022692"/>
    </source>
</evidence>
<keyword evidence="5" id="KW-1133">Transmembrane helix</keyword>
<dbReference type="Gene3D" id="2.60.470.10">
    <property type="entry name" value="Acid-sensing ion channels like domains"/>
    <property type="match status" value="1"/>
</dbReference>
<comment type="similarity">
    <text evidence="11">Belongs to the amiloride-sensitive sodium channel (TC 1.A.6) family.</text>
</comment>
<dbReference type="InParanoid" id="A0A1S3ISD7"/>
<evidence type="ECO:0000256" key="7">
    <source>
        <dbReference type="ARBA" id="ARBA00023065"/>
    </source>
</evidence>
<keyword evidence="3 11" id="KW-0894">Sodium channel</keyword>
<dbReference type="Proteomes" id="UP000085678">
    <property type="component" value="Unplaced"/>
</dbReference>
<dbReference type="GeneID" id="106166436"/>
<evidence type="ECO:0000256" key="9">
    <source>
        <dbReference type="ARBA" id="ARBA00023201"/>
    </source>
</evidence>
<keyword evidence="4 11" id="KW-0812">Transmembrane</keyword>
<keyword evidence="2 11" id="KW-0813">Transport</keyword>
<evidence type="ECO:0000256" key="11">
    <source>
        <dbReference type="RuleBase" id="RU000679"/>
    </source>
</evidence>
<evidence type="ECO:0000256" key="6">
    <source>
        <dbReference type="ARBA" id="ARBA00023053"/>
    </source>
</evidence>
<dbReference type="PRINTS" id="PR01078">
    <property type="entry name" value="AMINACHANNEL"/>
</dbReference>
<reference evidence="13" key="1">
    <citation type="submission" date="2025-08" db="UniProtKB">
        <authorList>
            <consortium name="RefSeq"/>
        </authorList>
    </citation>
    <scope>IDENTIFICATION</scope>
    <source>
        <tissue evidence="13">Gonads</tissue>
    </source>
</reference>
<proteinExistence type="inferred from homology"/>
<evidence type="ECO:0000256" key="5">
    <source>
        <dbReference type="ARBA" id="ARBA00022989"/>
    </source>
</evidence>
<accession>A0A1S3ISD7</accession>
<dbReference type="InterPro" id="IPR001873">
    <property type="entry name" value="ENaC"/>
</dbReference>
<gene>
    <name evidence="13" type="primary">LOC106166436</name>
</gene>
<dbReference type="KEGG" id="lak:106166436"/>
<comment type="subcellular location">
    <subcellularLocation>
        <location evidence="1">Membrane</location>
        <topology evidence="1">Multi-pass membrane protein</topology>
    </subcellularLocation>
</comment>
<dbReference type="PANTHER" id="PTHR11690:SF248">
    <property type="entry name" value="PICKPOCKET 17, ISOFORM A"/>
    <property type="match status" value="1"/>
</dbReference>
<dbReference type="PANTHER" id="PTHR11690">
    <property type="entry name" value="AMILORIDE-SENSITIVE SODIUM CHANNEL-RELATED"/>
    <property type="match status" value="1"/>
</dbReference>
<evidence type="ECO:0000256" key="1">
    <source>
        <dbReference type="ARBA" id="ARBA00004141"/>
    </source>
</evidence>
<protein>
    <submittedName>
        <fullName evidence="13">Acid-sensing ion channel 1C-like</fullName>
    </submittedName>
</protein>
<evidence type="ECO:0000256" key="8">
    <source>
        <dbReference type="ARBA" id="ARBA00023136"/>
    </source>
</evidence>
<keyword evidence="10 11" id="KW-0407">Ion channel</keyword>
<keyword evidence="9 11" id="KW-0739">Sodium transport</keyword>
<organism evidence="12 13">
    <name type="scientific">Lingula anatina</name>
    <name type="common">Brachiopod</name>
    <name type="synonym">Lingula unguis</name>
    <dbReference type="NCBI Taxonomy" id="7574"/>
    <lineage>
        <taxon>Eukaryota</taxon>
        <taxon>Metazoa</taxon>
        <taxon>Spiralia</taxon>
        <taxon>Lophotrochozoa</taxon>
        <taxon>Brachiopoda</taxon>
        <taxon>Linguliformea</taxon>
        <taxon>Lingulata</taxon>
        <taxon>Lingulida</taxon>
        <taxon>Linguloidea</taxon>
        <taxon>Lingulidae</taxon>
        <taxon>Lingula</taxon>
    </lineage>
</organism>
<dbReference type="GO" id="GO:0015280">
    <property type="term" value="F:ligand-gated sodium channel activity"/>
    <property type="evidence" value="ECO:0007669"/>
    <property type="project" value="TreeGrafter"/>
</dbReference>
<dbReference type="GO" id="GO:0005886">
    <property type="term" value="C:plasma membrane"/>
    <property type="evidence" value="ECO:0007669"/>
    <property type="project" value="TreeGrafter"/>
</dbReference>
<keyword evidence="7 11" id="KW-0406">Ion transport</keyword>
<evidence type="ECO:0000256" key="10">
    <source>
        <dbReference type="ARBA" id="ARBA00023303"/>
    </source>
</evidence>
<keyword evidence="12" id="KW-1185">Reference proteome</keyword>
<evidence type="ECO:0000313" key="12">
    <source>
        <dbReference type="Proteomes" id="UP000085678"/>
    </source>
</evidence>
<sequence length="117" mass="13849">MEHLVSLCGWPANVCTIAEVINCSLEVLERYHQERNHHCCRPPCKDTQYSVNLNSATYPADFSIGHLPDELPQDKPLEYLRKEYLELRIFYEELNFQRIEQIPVYTLEKLVGKYLYN</sequence>
<dbReference type="AlphaFoldDB" id="A0A1S3ISD7"/>
<keyword evidence="6" id="KW-0915">Sodium</keyword>
<dbReference type="Pfam" id="PF00858">
    <property type="entry name" value="ASC"/>
    <property type="match status" value="1"/>
</dbReference>
<dbReference type="RefSeq" id="XP_013400449.1">
    <property type="nucleotide sequence ID" value="XM_013544995.1"/>
</dbReference>